<dbReference type="PANTHER" id="PTHR43304:SF1">
    <property type="entry name" value="PAC DOMAIN-CONTAINING PROTEIN"/>
    <property type="match status" value="1"/>
</dbReference>
<feature type="compositionally biased region" description="Basic residues" evidence="6">
    <location>
        <begin position="291"/>
        <end position="301"/>
    </location>
</feature>
<proteinExistence type="predicted"/>
<protein>
    <recommendedName>
        <fullName evidence="2">histidine kinase</fullName>
        <ecNumber evidence="2">2.7.13.3</ecNumber>
    </recommendedName>
</protein>
<organism evidence="7 8">
    <name type="scientific">Methylobacterium frigidaeris</name>
    <dbReference type="NCBI Taxonomy" id="2038277"/>
    <lineage>
        <taxon>Bacteria</taxon>
        <taxon>Pseudomonadati</taxon>
        <taxon>Pseudomonadota</taxon>
        <taxon>Alphaproteobacteria</taxon>
        <taxon>Hyphomicrobiales</taxon>
        <taxon>Methylobacteriaceae</taxon>
        <taxon>Methylobacterium</taxon>
    </lineage>
</organism>
<comment type="caution">
    <text evidence="7">The sequence shown here is derived from an EMBL/GenBank/DDBJ whole genome shotgun (WGS) entry which is preliminary data.</text>
</comment>
<gene>
    <name evidence="7" type="ORF">MPEAHAMD_3050</name>
</gene>
<evidence type="ECO:0000256" key="2">
    <source>
        <dbReference type="ARBA" id="ARBA00012438"/>
    </source>
</evidence>
<name>A0AA37M5L1_9HYPH</name>
<dbReference type="GO" id="GO:0004673">
    <property type="term" value="F:protein histidine kinase activity"/>
    <property type="evidence" value="ECO:0007669"/>
    <property type="project" value="UniProtKB-EC"/>
</dbReference>
<dbReference type="PANTHER" id="PTHR43304">
    <property type="entry name" value="PHYTOCHROME-LIKE PROTEIN CPH1"/>
    <property type="match status" value="1"/>
</dbReference>
<dbReference type="Proteomes" id="UP001055286">
    <property type="component" value="Unassembled WGS sequence"/>
</dbReference>
<accession>A0AA37M5L1</accession>
<reference evidence="7" key="2">
    <citation type="submission" date="2021-08" db="EMBL/GenBank/DDBJ databases">
        <authorList>
            <person name="Tani A."/>
            <person name="Ola A."/>
            <person name="Ogura Y."/>
            <person name="Katsura K."/>
            <person name="Hayashi T."/>
        </authorList>
    </citation>
    <scope>NUCLEOTIDE SEQUENCE</scope>
    <source>
        <strain evidence="7">JCM 32048</strain>
    </source>
</reference>
<keyword evidence="5" id="KW-0418">Kinase</keyword>
<dbReference type="EMBL" id="BPQJ01000013">
    <property type="protein sequence ID" value="GJD62891.1"/>
    <property type="molecule type" value="Genomic_DNA"/>
</dbReference>
<evidence type="ECO:0000313" key="7">
    <source>
        <dbReference type="EMBL" id="GJD62891.1"/>
    </source>
</evidence>
<dbReference type="InterPro" id="IPR052162">
    <property type="entry name" value="Sensor_kinase/Photoreceptor"/>
</dbReference>
<dbReference type="SUPFAM" id="SSF55785">
    <property type="entry name" value="PYP-like sensor domain (PAS domain)"/>
    <property type="match status" value="2"/>
</dbReference>
<evidence type="ECO:0000256" key="3">
    <source>
        <dbReference type="ARBA" id="ARBA00022553"/>
    </source>
</evidence>
<evidence type="ECO:0000256" key="6">
    <source>
        <dbReference type="SAM" id="MobiDB-lite"/>
    </source>
</evidence>
<evidence type="ECO:0000256" key="4">
    <source>
        <dbReference type="ARBA" id="ARBA00022679"/>
    </source>
</evidence>
<reference evidence="7" key="1">
    <citation type="journal article" date="2016" name="Front. Microbiol.">
        <title>Genome Sequence of the Piezophilic, Mesophilic Sulfate-Reducing Bacterium Desulfovibrio indicus J2T.</title>
        <authorList>
            <person name="Cao J."/>
            <person name="Maignien L."/>
            <person name="Shao Z."/>
            <person name="Alain K."/>
            <person name="Jebbar M."/>
        </authorList>
    </citation>
    <scope>NUCLEOTIDE SEQUENCE</scope>
    <source>
        <strain evidence="7">JCM 32048</strain>
    </source>
</reference>
<feature type="region of interest" description="Disordered" evidence="6">
    <location>
        <begin position="291"/>
        <end position="337"/>
    </location>
</feature>
<keyword evidence="8" id="KW-1185">Reference proteome</keyword>
<keyword evidence="4" id="KW-0808">Transferase</keyword>
<sequence>MRCRRTGHGKGLPGAGSHRCSPNRAYAQQAGFQPYPGLRTREVAPDIEDEWLAFYDRVSSSGMSETKESFNDGLKRWYRTQCSRIGPEGSPLLGFVFEDITERKAAEQEIVRSNQLLQATFDSSLQILQLFEAVRDANGAIGDFDWLLTDKQWNDRWGPRAGQRSLTENPAVVESGIWGKFLEVMETGTPITHENFYAHDQFDGWFLQTIAQANDGILLSTLDITDRKRAEIAVRESEERFAQFANASAAGLWLRNAATLAMEYLSPAIQTIHGTPPDAILGEVQRWAALHRARGPRRRPPTPRTRASGRDGRARVPHPAALGRRIPLDHEHRLSPS</sequence>
<keyword evidence="3" id="KW-0597">Phosphoprotein</keyword>
<feature type="region of interest" description="Disordered" evidence="6">
    <location>
        <begin position="1"/>
        <end position="20"/>
    </location>
</feature>
<comment type="catalytic activity">
    <reaction evidence="1">
        <text>ATP + protein L-histidine = ADP + protein N-phospho-L-histidine.</text>
        <dbReference type="EC" id="2.7.13.3"/>
    </reaction>
</comment>
<evidence type="ECO:0000313" key="8">
    <source>
        <dbReference type="Proteomes" id="UP001055286"/>
    </source>
</evidence>
<dbReference type="AlphaFoldDB" id="A0AA37M5L1"/>
<evidence type="ECO:0000256" key="5">
    <source>
        <dbReference type="ARBA" id="ARBA00022777"/>
    </source>
</evidence>
<dbReference type="Gene3D" id="3.30.450.20">
    <property type="entry name" value="PAS domain"/>
    <property type="match status" value="2"/>
</dbReference>
<evidence type="ECO:0000256" key="1">
    <source>
        <dbReference type="ARBA" id="ARBA00000085"/>
    </source>
</evidence>
<dbReference type="InterPro" id="IPR035965">
    <property type="entry name" value="PAS-like_dom_sf"/>
</dbReference>
<feature type="compositionally biased region" description="Basic and acidic residues" evidence="6">
    <location>
        <begin position="326"/>
        <end position="337"/>
    </location>
</feature>
<dbReference type="EC" id="2.7.13.3" evidence="2"/>